<reference evidence="2" key="1">
    <citation type="submission" date="2023-03" db="EMBL/GenBank/DDBJ databases">
        <title>Massive genome expansion in bonnet fungi (Mycena s.s.) driven by repeated elements and novel gene families across ecological guilds.</title>
        <authorList>
            <consortium name="Lawrence Berkeley National Laboratory"/>
            <person name="Harder C.B."/>
            <person name="Miyauchi S."/>
            <person name="Viragh M."/>
            <person name="Kuo A."/>
            <person name="Thoen E."/>
            <person name="Andreopoulos B."/>
            <person name="Lu D."/>
            <person name="Skrede I."/>
            <person name="Drula E."/>
            <person name="Henrissat B."/>
            <person name="Morin E."/>
            <person name="Kohler A."/>
            <person name="Barry K."/>
            <person name="LaButti K."/>
            <person name="Morin E."/>
            <person name="Salamov A."/>
            <person name="Lipzen A."/>
            <person name="Mereny Z."/>
            <person name="Hegedus B."/>
            <person name="Baldrian P."/>
            <person name="Stursova M."/>
            <person name="Weitz H."/>
            <person name="Taylor A."/>
            <person name="Grigoriev I.V."/>
            <person name="Nagy L.G."/>
            <person name="Martin F."/>
            <person name="Kauserud H."/>
        </authorList>
    </citation>
    <scope>NUCLEOTIDE SEQUENCE</scope>
    <source>
        <strain evidence="2">CBHHK200</strain>
    </source>
</reference>
<dbReference type="EMBL" id="JARJCM010000019">
    <property type="protein sequence ID" value="KAJ7041049.1"/>
    <property type="molecule type" value="Genomic_DNA"/>
</dbReference>
<gene>
    <name evidence="2" type="ORF">C8F04DRAFT_1391482</name>
</gene>
<name>A0AAD6XDA0_9AGAR</name>
<organism evidence="2 3">
    <name type="scientific">Mycena alexandri</name>
    <dbReference type="NCBI Taxonomy" id="1745969"/>
    <lineage>
        <taxon>Eukaryota</taxon>
        <taxon>Fungi</taxon>
        <taxon>Dikarya</taxon>
        <taxon>Basidiomycota</taxon>
        <taxon>Agaricomycotina</taxon>
        <taxon>Agaricomycetes</taxon>
        <taxon>Agaricomycetidae</taxon>
        <taxon>Agaricales</taxon>
        <taxon>Marasmiineae</taxon>
        <taxon>Mycenaceae</taxon>
        <taxon>Mycena</taxon>
    </lineage>
</organism>
<protein>
    <submittedName>
        <fullName evidence="2">Uncharacterized protein</fullName>
    </submittedName>
</protein>
<dbReference type="AlphaFoldDB" id="A0AAD6XDA0"/>
<accession>A0AAD6XDA0</accession>
<feature type="compositionally biased region" description="Low complexity" evidence="1">
    <location>
        <begin position="447"/>
        <end position="460"/>
    </location>
</feature>
<dbReference type="Proteomes" id="UP001218188">
    <property type="component" value="Unassembled WGS sequence"/>
</dbReference>
<proteinExistence type="predicted"/>
<feature type="region of interest" description="Disordered" evidence="1">
    <location>
        <begin position="298"/>
        <end position="317"/>
    </location>
</feature>
<evidence type="ECO:0000313" key="3">
    <source>
        <dbReference type="Proteomes" id="UP001218188"/>
    </source>
</evidence>
<evidence type="ECO:0000313" key="2">
    <source>
        <dbReference type="EMBL" id="KAJ7041049.1"/>
    </source>
</evidence>
<sequence length="460" mass="48731">MLSSRFGSSGIKAVNQPPWLWIPPPIWDTPGLAACLTSDHFFASMSLSQFPEELLERILAHAVASPPAPHPRAPWHRAPHPQDIHGRLAPLLVNRPFARIALPPFYHTLVLHSPSQARACLQTLRARPELARAVRVLVLASSAPGRAEAEVLALLTAAASTHAGPGLKSLDLTLPAPGSPSPSDALALAEAIHQLHALEVLTIRKAAGTYLSQPAPRAVLEACAAAVDACTELHTLTLTFPLAPDPALLPLVAALALAPALRTLACPMPAMWTGESLWLRVASNPALERICLDAQAAMPSSPPRAPERRYTAPSAPAPPYRRPLLPTSLFLAAARPHARLSALIRAGTHILPVGAYSGGGWRGRAATVGSVSASSVYGGESASSVYGEDESVCPHAYTPRAPRTHPSSRTAHTSAPPRHYLTAPSPGLHHHHNTIRTQTPPPPPPDCTNTNKNTTKNTNE</sequence>
<keyword evidence="3" id="KW-1185">Reference proteome</keyword>
<comment type="caution">
    <text evidence="2">The sequence shown here is derived from an EMBL/GenBank/DDBJ whole genome shotgun (WGS) entry which is preliminary data.</text>
</comment>
<evidence type="ECO:0000256" key="1">
    <source>
        <dbReference type="SAM" id="MobiDB-lite"/>
    </source>
</evidence>
<feature type="region of interest" description="Disordered" evidence="1">
    <location>
        <begin position="393"/>
        <end position="460"/>
    </location>
</feature>